<gene>
    <name evidence="2" type="ORF">SAMN05443545_101291</name>
</gene>
<evidence type="ECO:0000313" key="2">
    <source>
        <dbReference type="EMBL" id="SDW17410.1"/>
    </source>
</evidence>
<sequence>MPTVEALTGFDHHGPRRRGAQWSASDQTAKDLSRAGLVRILPDPAKAPAQRSSASPQGRASRQTTAGASKRGGKRGTQKGGSGK</sequence>
<keyword evidence="3" id="KW-1185">Reference proteome</keyword>
<reference evidence="2 3" key="1">
    <citation type="submission" date="2016-10" db="EMBL/GenBank/DDBJ databases">
        <authorList>
            <person name="de Groot N.N."/>
        </authorList>
    </citation>
    <scope>NUCLEOTIDE SEQUENCE [LARGE SCALE GENOMIC DNA]</scope>
    <source>
        <strain evidence="2 3">DSM 19219</strain>
    </source>
</reference>
<dbReference type="EMBL" id="FNNI01000001">
    <property type="protein sequence ID" value="SDW17410.1"/>
    <property type="molecule type" value="Genomic_DNA"/>
</dbReference>
<feature type="region of interest" description="Disordered" evidence="1">
    <location>
        <begin position="1"/>
        <end position="84"/>
    </location>
</feature>
<name>A0A1H2RE25_9GAMM</name>
<dbReference type="STRING" id="574349.SAMN05443545_101291"/>
<dbReference type="Proteomes" id="UP000198500">
    <property type="component" value="Unassembled WGS sequence"/>
</dbReference>
<dbReference type="AlphaFoldDB" id="A0A1H2RE25"/>
<feature type="compositionally biased region" description="Polar residues" evidence="1">
    <location>
        <begin position="50"/>
        <end position="67"/>
    </location>
</feature>
<proteinExistence type="predicted"/>
<evidence type="ECO:0000256" key="1">
    <source>
        <dbReference type="SAM" id="MobiDB-lite"/>
    </source>
</evidence>
<organism evidence="2 3">
    <name type="scientific">Aidingimonas halophila</name>
    <dbReference type="NCBI Taxonomy" id="574349"/>
    <lineage>
        <taxon>Bacteria</taxon>
        <taxon>Pseudomonadati</taxon>
        <taxon>Pseudomonadota</taxon>
        <taxon>Gammaproteobacteria</taxon>
        <taxon>Oceanospirillales</taxon>
        <taxon>Halomonadaceae</taxon>
        <taxon>Aidingimonas</taxon>
    </lineage>
</organism>
<evidence type="ECO:0000313" key="3">
    <source>
        <dbReference type="Proteomes" id="UP000198500"/>
    </source>
</evidence>
<accession>A0A1H2RE25</accession>
<protein>
    <submittedName>
        <fullName evidence="2">Uncharacterized protein</fullName>
    </submittedName>
</protein>